<accession>A0ABQ4R9M9</accession>
<keyword evidence="3" id="KW-1185">Reference proteome</keyword>
<protein>
    <submittedName>
        <fullName evidence="2">Uncharacterized protein</fullName>
    </submittedName>
</protein>
<dbReference type="EMBL" id="BPQH01000038">
    <property type="protein sequence ID" value="GJD53814.1"/>
    <property type="molecule type" value="Genomic_DNA"/>
</dbReference>
<feature type="region of interest" description="Disordered" evidence="1">
    <location>
        <begin position="71"/>
        <end position="113"/>
    </location>
</feature>
<organism evidence="2 3">
    <name type="scientific">Methylobacterium crusticola</name>
    <dbReference type="NCBI Taxonomy" id="1697972"/>
    <lineage>
        <taxon>Bacteria</taxon>
        <taxon>Pseudomonadati</taxon>
        <taxon>Pseudomonadota</taxon>
        <taxon>Alphaproteobacteria</taxon>
        <taxon>Hyphomicrobiales</taxon>
        <taxon>Methylobacteriaceae</taxon>
        <taxon>Methylobacterium</taxon>
    </lineage>
</organism>
<sequence length="113" mass="12609">MRNFDSAWLRKCMALAVGGSTKGERQAGQAAAARVAVSAGLSFEEAERLAGRDPDSERFEDALSEAFAEAMRKAREKAAQQEAIRDQERREAARVRRQRARPPGRRRPQPTAR</sequence>
<gene>
    <name evidence="2" type="ORF">OPKNFCMD_6592</name>
</gene>
<dbReference type="Proteomes" id="UP001055167">
    <property type="component" value="Unassembled WGS sequence"/>
</dbReference>
<name>A0ABQ4R9M9_9HYPH</name>
<evidence type="ECO:0000313" key="3">
    <source>
        <dbReference type="Proteomes" id="UP001055167"/>
    </source>
</evidence>
<reference evidence="2" key="2">
    <citation type="submission" date="2021-08" db="EMBL/GenBank/DDBJ databases">
        <authorList>
            <person name="Tani A."/>
            <person name="Ola A."/>
            <person name="Ogura Y."/>
            <person name="Katsura K."/>
            <person name="Hayashi T."/>
        </authorList>
    </citation>
    <scope>NUCLEOTIDE SEQUENCE</scope>
    <source>
        <strain evidence="2">KCTC 52305</strain>
    </source>
</reference>
<evidence type="ECO:0000313" key="2">
    <source>
        <dbReference type="EMBL" id="GJD53814.1"/>
    </source>
</evidence>
<feature type="compositionally biased region" description="Basic residues" evidence="1">
    <location>
        <begin position="95"/>
        <end position="113"/>
    </location>
</feature>
<feature type="compositionally biased region" description="Basic and acidic residues" evidence="1">
    <location>
        <begin position="71"/>
        <end position="94"/>
    </location>
</feature>
<dbReference type="RefSeq" id="WP_128560202.1">
    <property type="nucleotide sequence ID" value="NZ_BPQH01000038.1"/>
</dbReference>
<comment type="caution">
    <text evidence="2">The sequence shown here is derived from an EMBL/GenBank/DDBJ whole genome shotgun (WGS) entry which is preliminary data.</text>
</comment>
<evidence type="ECO:0000256" key="1">
    <source>
        <dbReference type="SAM" id="MobiDB-lite"/>
    </source>
</evidence>
<proteinExistence type="predicted"/>
<reference evidence="2" key="1">
    <citation type="journal article" date="2021" name="Front. Microbiol.">
        <title>Comprehensive Comparative Genomics and Phenotyping of Methylobacterium Species.</title>
        <authorList>
            <person name="Alessa O."/>
            <person name="Ogura Y."/>
            <person name="Fujitani Y."/>
            <person name="Takami H."/>
            <person name="Hayashi T."/>
            <person name="Sahin N."/>
            <person name="Tani A."/>
        </authorList>
    </citation>
    <scope>NUCLEOTIDE SEQUENCE</scope>
    <source>
        <strain evidence="2">KCTC 52305</strain>
    </source>
</reference>